<keyword evidence="6" id="KW-1185">Reference proteome</keyword>
<feature type="domain" description="GPI inositol-deacylase PGAP1-like alpha/beta" evidence="4">
    <location>
        <begin position="229"/>
        <end position="288"/>
    </location>
</feature>
<evidence type="ECO:0000256" key="1">
    <source>
        <dbReference type="RuleBase" id="RU365011"/>
    </source>
</evidence>
<dbReference type="GO" id="GO:0016788">
    <property type="term" value="F:hydrolase activity, acting on ester bonds"/>
    <property type="evidence" value="ECO:0007669"/>
    <property type="project" value="InterPro"/>
</dbReference>
<feature type="chain" id="PRO_5009193688" description="GPI inositol-deacylase" evidence="3">
    <location>
        <begin position="22"/>
        <end position="422"/>
    </location>
</feature>
<proteinExistence type="inferred from homology"/>
<feature type="signal peptide" evidence="3">
    <location>
        <begin position="1"/>
        <end position="21"/>
    </location>
</feature>
<keyword evidence="1" id="KW-0378">Hydrolase</keyword>
<keyword evidence="1" id="KW-0813">Transport</keyword>
<evidence type="ECO:0000259" key="4">
    <source>
        <dbReference type="Pfam" id="PF07819"/>
    </source>
</evidence>
<sequence>MIHNYFHNVLEVLGIFLLAEGFSSSSSSTFCSGFVAPSYPVERAVFRDDQLRIVDNDHPVSSFSFTRNFARTSLFASSSSSDGTNDDDVDVEDQYENICAAVIVPGFLTGADEFGPLCKALKERGIPTVAVPMPNWHWLPCLGGRSARPILERIDYTVKHLIAHYEGVNGNNNDDEIYIPPYEYSLLDLYKDFRENPGGALEVGGSSRVDDYPVVEPRGRFSPPPSSSSTTTPKKKVVLIGHSAGGWISRVYLSSSNYGGKSYDGSKYIHSLVTLGAPHADAPGPAFDGISWINKAENERERRKHPRKGGVRSLSVAGTGFKGGDWGSLTKGAYSFCCPDGSDGLSYDGDGVTPIFSALLMPGSDSLVVENVTHFCWSDVFGGSLVAPELTEDHKNGKNWYGSNEIIDQWSKFIIDGSLDQS</sequence>
<dbReference type="GO" id="GO:0015031">
    <property type="term" value="P:protein transport"/>
    <property type="evidence" value="ECO:0007669"/>
    <property type="project" value="UniProtKB-KW"/>
</dbReference>
<gene>
    <name evidence="5" type="ORF">FRACYDRAFT_205669</name>
</gene>
<comment type="subcellular location">
    <subcellularLocation>
        <location evidence="1">Endoplasmic reticulum membrane</location>
    </subcellularLocation>
</comment>
<comment type="function">
    <text evidence="1">Involved in inositol deacylation of GPI-anchored proteins which plays important roles in the quality control and ER-associated degradation of GPI-anchored proteins.</text>
</comment>
<evidence type="ECO:0000256" key="2">
    <source>
        <dbReference type="SAM" id="MobiDB-lite"/>
    </source>
</evidence>
<dbReference type="OrthoDB" id="348976at2759"/>
<dbReference type="AlphaFoldDB" id="A0A1E7FZU6"/>
<dbReference type="GO" id="GO:0005789">
    <property type="term" value="C:endoplasmic reticulum membrane"/>
    <property type="evidence" value="ECO:0007669"/>
    <property type="project" value="UniProtKB-SubCell"/>
</dbReference>
<dbReference type="Gene3D" id="3.40.50.1820">
    <property type="entry name" value="alpha/beta hydrolase"/>
    <property type="match status" value="1"/>
</dbReference>
<reference evidence="5 6" key="1">
    <citation type="submission" date="2016-09" db="EMBL/GenBank/DDBJ databases">
        <title>Extensive genetic diversity and differential bi-allelic expression allows diatom success in the polar Southern Ocean.</title>
        <authorList>
            <consortium name="DOE Joint Genome Institute"/>
            <person name="Mock T."/>
            <person name="Otillar R.P."/>
            <person name="Strauss J."/>
            <person name="Dupont C."/>
            <person name="Frickenhaus S."/>
            <person name="Maumus F."/>
            <person name="Mcmullan M."/>
            <person name="Sanges R."/>
            <person name="Schmutz J."/>
            <person name="Toseland A."/>
            <person name="Valas R."/>
            <person name="Veluchamy A."/>
            <person name="Ward B.J."/>
            <person name="Allen A."/>
            <person name="Barry K."/>
            <person name="Falciatore A."/>
            <person name="Ferrante M."/>
            <person name="Fortunato A.E."/>
            <person name="Gloeckner G."/>
            <person name="Gruber A."/>
            <person name="Hipkin R."/>
            <person name="Janech M."/>
            <person name="Kroth P."/>
            <person name="Leese F."/>
            <person name="Lindquist E."/>
            <person name="Lyon B.R."/>
            <person name="Martin J."/>
            <person name="Mayer C."/>
            <person name="Parker M."/>
            <person name="Quesneville H."/>
            <person name="Raymond J."/>
            <person name="Uhlig C."/>
            <person name="Valentin K.U."/>
            <person name="Worden A.Z."/>
            <person name="Armbrust E.V."/>
            <person name="Bowler C."/>
            <person name="Green B."/>
            <person name="Moulton V."/>
            <person name="Van Oosterhout C."/>
            <person name="Grigoriev I."/>
        </authorList>
    </citation>
    <scope>NUCLEOTIDE SEQUENCE [LARGE SCALE GENOMIC DNA]</scope>
    <source>
        <strain evidence="5 6">CCMP1102</strain>
    </source>
</reference>
<protein>
    <recommendedName>
        <fullName evidence="1">GPI inositol-deacylase</fullName>
        <ecNumber evidence="1">3.1.-.-</ecNumber>
    </recommendedName>
</protein>
<dbReference type="PANTHER" id="PTHR47909">
    <property type="entry name" value="ALPHA/BETA-HYDROLASES SUPERFAMILY PROTEIN"/>
    <property type="match status" value="1"/>
</dbReference>
<dbReference type="EMBL" id="KV784353">
    <property type="protein sequence ID" value="OEU23677.1"/>
    <property type="molecule type" value="Genomic_DNA"/>
</dbReference>
<dbReference type="EC" id="3.1.-.-" evidence="1"/>
<name>A0A1E7FZU6_9STRA</name>
<accession>A0A1E7FZU6</accession>
<organism evidence="5 6">
    <name type="scientific">Fragilariopsis cylindrus CCMP1102</name>
    <dbReference type="NCBI Taxonomy" id="635003"/>
    <lineage>
        <taxon>Eukaryota</taxon>
        <taxon>Sar</taxon>
        <taxon>Stramenopiles</taxon>
        <taxon>Ochrophyta</taxon>
        <taxon>Bacillariophyta</taxon>
        <taxon>Bacillariophyceae</taxon>
        <taxon>Bacillariophycidae</taxon>
        <taxon>Bacillariales</taxon>
        <taxon>Bacillariaceae</taxon>
        <taxon>Fragilariopsis</taxon>
    </lineage>
</organism>
<comment type="similarity">
    <text evidence="1">Belongs to the GPI inositol-deacylase family.</text>
</comment>
<dbReference type="InterPro" id="IPR012908">
    <property type="entry name" value="PGAP1-ab_dom-like"/>
</dbReference>
<dbReference type="PANTHER" id="PTHR47909:SF2">
    <property type="entry name" value="GPI INOSITOL-DEACYLASE"/>
    <property type="match status" value="1"/>
</dbReference>
<dbReference type="SUPFAM" id="SSF53474">
    <property type="entry name" value="alpha/beta-Hydrolases"/>
    <property type="match status" value="1"/>
</dbReference>
<evidence type="ECO:0000313" key="5">
    <source>
        <dbReference type="EMBL" id="OEU23677.1"/>
    </source>
</evidence>
<dbReference type="InParanoid" id="A0A1E7FZU6"/>
<dbReference type="KEGG" id="fcy:FRACYDRAFT_205669"/>
<dbReference type="Proteomes" id="UP000095751">
    <property type="component" value="Unassembled WGS sequence"/>
</dbReference>
<keyword evidence="1" id="KW-0472">Membrane</keyword>
<keyword evidence="1" id="KW-0256">Endoplasmic reticulum</keyword>
<dbReference type="Pfam" id="PF07819">
    <property type="entry name" value="PGAP1"/>
    <property type="match status" value="1"/>
</dbReference>
<feature type="region of interest" description="Disordered" evidence="2">
    <location>
        <begin position="201"/>
        <end position="234"/>
    </location>
</feature>
<dbReference type="InterPro" id="IPR029058">
    <property type="entry name" value="AB_hydrolase_fold"/>
</dbReference>
<keyword evidence="1" id="KW-0653">Protein transport</keyword>
<evidence type="ECO:0000256" key="3">
    <source>
        <dbReference type="SAM" id="SignalP"/>
    </source>
</evidence>
<keyword evidence="3" id="KW-0732">Signal</keyword>
<evidence type="ECO:0000313" key="6">
    <source>
        <dbReference type="Proteomes" id="UP000095751"/>
    </source>
</evidence>